<evidence type="ECO:0000256" key="2">
    <source>
        <dbReference type="ARBA" id="ARBA00022692"/>
    </source>
</evidence>
<dbReference type="Ensembl" id="ENSSPUT00000004297.1">
    <property type="protein sequence ID" value="ENSSPUP00000004044.1"/>
    <property type="gene ID" value="ENSSPUG00000003079.1"/>
</dbReference>
<dbReference type="GeneTree" id="ENSGT01040000240406"/>
<dbReference type="GO" id="GO:0004984">
    <property type="term" value="F:olfactory receptor activity"/>
    <property type="evidence" value="ECO:0007669"/>
    <property type="project" value="InterPro"/>
</dbReference>
<dbReference type="OMA" id="ERWPSRH"/>
<proteinExistence type="predicted"/>
<reference evidence="9" key="2">
    <citation type="submission" date="2025-09" db="UniProtKB">
        <authorList>
            <consortium name="Ensembl"/>
        </authorList>
    </citation>
    <scope>IDENTIFICATION</scope>
</reference>
<evidence type="ECO:0000256" key="3">
    <source>
        <dbReference type="ARBA" id="ARBA00022989"/>
    </source>
</evidence>
<sequence length="110" mass="12013">MGNQTVVTEFILLGLSSSPTTRLFLFGLFSAIYTITLAGNVTILLLIWLDSQLHTPMYFFLSHLSFVDICYTSSTWGWAFNSGVTSGGLSHGGDCPAFASCPTLGWVYMQ</sequence>
<evidence type="ECO:0000256" key="5">
    <source>
        <dbReference type="ARBA" id="ARBA00023136"/>
    </source>
</evidence>
<evidence type="ECO:0008006" key="11">
    <source>
        <dbReference type="Google" id="ProtNLM"/>
    </source>
</evidence>
<name>A0A8D0GB39_SPHPU</name>
<keyword evidence="10" id="KW-1185">Reference proteome</keyword>
<keyword evidence="5 8" id="KW-0472">Membrane</keyword>
<keyword evidence="4" id="KW-0297">G-protein coupled receptor</keyword>
<keyword evidence="7" id="KW-0807">Transducer</keyword>
<dbReference type="GO" id="GO:0016020">
    <property type="term" value="C:membrane"/>
    <property type="evidence" value="ECO:0007669"/>
    <property type="project" value="UniProtKB-SubCell"/>
</dbReference>
<keyword evidence="3 8" id="KW-1133">Transmembrane helix</keyword>
<dbReference type="PANTHER" id="PTHR48018">
    <property type="entry name" value="OLFACTORY RECEPTOR"/>
    <property type="match status" value="1"/>
</dbReference>
<evidence type="ECO:0000256" key="1">
    <source>
        <dbReference type="ARBA" id="ARBA00004141"/>
    </source>
</evidence>
<dbReference type="Proteomes" id="UP000694392">
    <property type="component" value="Unplaced"/>
</dbReference>
<evidence type="ECO:0000313" key="9">
    <source>
        <dbReference type="Ensembl" id="ENSSPUP00000004044.1"/>
    </source>
</evidence>
<evidence type="ECO:0000256" key="6">
    <source>
        <dbReference type="ARBA" id="ARBA00023170"/>
    </source>
</evidence>
<evidence type="ECO:0000256" key="8">
    <source>
        <dbReference type="SAM" id="Phobius"/>
    </source>
</evidence>
<dbReference type="GO" id="GO:0004930">
    <property type="term" value="F:G protein-coupled receptor activity"/>
    <property type="evidence" value="ECO:0007669"/>
    <property type="project" value="UniProtKB-KW"/>
</dbReference>
<dbReference type="AlphaFoldDB" id="A0A8D0GB39"/>
<protein>
    <recommendedName>
        <fullName evidence="11">G-protein coupled receptors family 1 profile domain-containing protein</fullName>
    </recommendedName>
</protein>
<accession>A0A8D0GB39</accession>
<dbReference type="InterPro" id="IPR000725">
    <property type="entry name" value="Olfact_rcpt"/>
</dbReference>
<organism evidence="9 10">
    <name type="scientific">Sphenodon punctatus</name>
    <name type="common">Tuatara</name>
    <name type="synonym">Hatteria punctata</name>
    <dbReference type="NCBI Taxonomy" id="8508"/>
    <lineage>
        <taxon>Eukaryota</taxon>
        <taxon>Metazoa</taxon>
        <taxon>Chordata</taxon>
        <taxon>Craniata</taxon>
        <taxon>Vertebrata</taxon>
        <taxon>Euteleostomi</taxon>
        <taxon>Lepidosauria</taxon>
        <taxon>Sphenodontia</taxon>
        <taxon>Sphenodontidae</taxon>
        <taxon>Sphenodon</taxon>
    </lineage>
</organism>
<dbReference type="Pfam" id="PF13853">
    <property type="entry name" value="7tm_4"/>
    <property type="match status" value="1"/>
</dbReference>
<evidence type="ECO:0000256" key="7">
    <source>
        <dbReference type="ARBA" id="ARBA00023224"/>
    </source>
</evidence>
<keyword evidence="2 8" id="KW-0812">Transmembrane</keyword>
<dbReference type="Gene3D" id="1.20.1070.10">
    <property type="entry name" value="Rhodopsin 7-helix transmembrane proteins"/>
    <property type="match status" value="1"/>
</dbReference>
<comment type="subcellular location">
    <subcellularLocation>
        <location evidence="1">Membrane</location>
        <topology evidence="1">Multi-pass membrane protein</topology>
    </subcellularLocation>
</comment>
<evidence type="ECO:0000313" key="10">
    <source>
        <dbReference type="Proteomes" id="UP000694392"/>
    </source>
</evidence>
<keyword evidence="6" id="KW-0675">Receptor</keyword>
<dbReference type="SUPFAM" id="SSF81321">
    <property type="entry name" value="Family A G protein-coupled receptor-like"/>
    <property type="match status" value="1"/>
</dbReference>
<reference evidence="9" key="1">
    <citation type="submission" date="2025-08" db="UniProtKB">
        <authorList>
            <consortium name="Ensembl"/>
        </authorList>
    </citation>
    <scope>IDENTIFICATION</scope>
</reference>
<feature type="transmembrane region" description="Helical" evidence="8">
    <location>
        <begin position="23"/>
        <end position="49"/>
    </location>
</feature>
<evidence type="ECO:0000256" key="4">
    <source>
        <dbReference type="ARBA" id="ARBA00023040"/>
    </source>
</evidence>